<dbReference type="Gene3D" id="1.10.10.10">
    <property type="entry name" value="Winged helix-like DNA-binding domain superfamily/Winged helix DNA-binding domain"/>
    <property type="match status" value="1"/>
</dbReference>
<feature type="region of interest" description="Disordered" evidence="15">
    <location>
        <begin position="515"/>
        <end position="645"/>
    </location>
</feature>
<dbReference type="InterPro" id="IPR036388">
    <property type="entry name" value="WH-like_DNA-bd_sf"/>
</dbReference>
<keyword evidence="8 12" id="KW-0804">Transcription</keyword>
<comment type="subunit">
    <text evidence="2">Homotrimer.</text>
</comment>
<keyword evidence="6 14" id="KW-0175">Coiled coil</keyword>
<evidence type="ECO:0000256" key="1">
    <source>
        <dbReference type="ARBA" id="ARBA00004123"/>
    </source>
</evidence>
<comment type="caution">
    <text evidence="17">The sequence shown here is derived from an EMBL/GenBank/DDBJ whole genome shotgun (WGS) entry which is preliminary data.</text>
</comment>
<evidence type="ECO:0000256" key="11">
    <source>
        <dbReference type="ARBA" id="ARBA00061465"/>
    </source>
</evidence>
<dbReference type="SMART" id="SM00415">
    <property type="entry name" value="HSF"/>
    <property type="match status" value="1"/>
</dbReference>
<evidence type="ECO:0000256" key="10">
    <source>
        <dbReference type="ARBA" id="ARBA00057149"/>
    </source>
</evidence>
<dbReference type="InterPro" id="IPR000232">
    <property type="entry name" value="HSF_DNA-bd"/>
</dbReference>
<dbReference type="SUPFAM" id="SSF46785">
    <property type="entry name" value="Winged helix' DNA-binding domain"/>
    <property type="match status" value="1"/>
</dbReference>
<gene>
    <name evidence="17" type="primary">SKN7</name>
    <name evidence="17" type="ORF">HETSPECPRED_003555</name>
</gene>
<reference evidence="17" key="1">
    <citation type="submission" date="2021-03" db="EMBL/GenBank/DDBJ databases">
        <authorList>
            <person name="Tagirdzhanova G."/>
        </authorList>
    </citation>
    <scope>NUCLEOTIDE SEQUENCE</scope>
</reference>
<keyword evidence="7 12" id="KW-0238">DNA-binding</keyword>
<comment type="subcellular location">
    <subcellularLocation>
        <location evidence="1 12">Nucleus</location>
    </subcellularLocation>
</comment>
<dbReference type="PIRSF" id="PIRSF002595">
    <property type="entry name" value="RR_SKN7"/>
    <property type="match status" value="1"/>
</dbReference>
<dbReference type="PRINTS" id="PR00056">
    <property type="entry name" value="HSFDOMAIN"/>
</dbReference>
<evidence type="ECO:0000256" key="5">
    <source>
        <dbReference type="ARBA" id="ARBA00023015"/>
    </source>
</evidence>
<feature type="compositionally biased region" description="Polar residues" evidence="15">
    <location>
        <begin position="540"/>
        <end position="566"/>
    </location>
</feature>
<dbReference type="Gene3D" id="3.40.50.2300">
    <property type="match status" value="1"/>
</dbReference>
<evidence type="ECO:0000256" key="7">
    <source>
        <dbReference type="ARBA" id="ARBA00023125"/>
    </source>
</evidence>
<organism evidence="17 18">
    <name type="scientific">Heterodermia speciosa</name>
    <dbReference type="NCBI Taxonomy" id="116794"/>
    <lineage>
        <taxon>Eukaryota</taxon>
        <taxon>Fungi</taxon>
        <taxon>Dikarya</taxon>
        <taxon>Ascomycota</taxon>
        <taxon>Pezizomycotina</taxon>
        <taxon>Lecanoromycetes</taxon>
        <taxon>OSLEUM clade</taxon>
        <taxon>Lecanoromycetidae</taxon>
        <taxon>Caliciales</taxon>
        <taxon>Physciaceae</taxon>
        <taxon>Heterodermia</taxon>
    </lineage>
</organism>
<dbReference type="PROSITE" id="PS50110">
    <property type="entry name" value="RESPONSE_REGULATORY"/>
    <property type="match status" value="1"/>
</dbReference>
<dbReference type="FunFam" id="1.10.10.10:FF:000380">
    <property type="entry name" value="Transcription factor SKN7"/>
    <property type="match status" value="1"/>
</dbReference>
<accession>A0A8H3F439</accession>
<dbReference type="GO" id="GO:0000156">
    <property type="term" value="F:phosphorelay response regulator activity"/>
    <property type="evidence" value="ECO:0007669"/>
    <property type="project" value="InterPro"/>
</dbReference>
<dbReference type="SUPFAM" id="SSF52172">
    <property type="entry name" value="CheY-like"/>
    <property type="match status" value="1"/>
</dbReference>
<comment type="similarity">
    <text evidence="11">Belongs to the SKN7 family.</text>
</comment>
<feature type="compositionally biased region" description="Polar residues" evidence="15">
    <location>
        <begin position="627"/>
        <end position="645"/>
    </location>
</feature>
<dbReference type="PROSITE" id="PS00434">
    <property type="entry name" value="HSF_DOMAIN"/>
    <property type="match status" value="1"/>
</dbReference>
<dbReference type="PANTHER" id="PTHR45339:SF1">
    <property type="entry name" value="HYBRID SIGNAL TRANSDUCTION HISTIDINE KINASE J"/>
    <property type="match status" value="1"/>
</dbReference>
<evidence type="ECO:0000256" key="8">
    <source>
        <dbReference type="ARBA" id="ARBA00023163"/>
    </source>
</evidence>
<comment type="function">
    <text evidence="10">Transcription factor that is part of a SLN1-YPD1-SKN7 two-component regulatory system, which controls gene expression in response to changes in the osmolarity of the extracellular environment. Under low osmotic conditions, phosphorylated and activated by the phosphorelay intermediate protein YPD1. Also activated in response to oxidative stress, independent on the two-component regulatory system. Regulates heat shock genes in response to oxidative stress and genes involved in cell wall integrity in response to osmotic changes.</text>
</comment>
<proteinExistence type="inferred from homology"/>
<dbReference type="PANTHER" id="PTHR45339">
    <property type="entry name" value="HYBRID SIGNAL TRANSDUCTION HISTIDINE KINASE J"/>
    <property type="match status" value="1"/>
</dbReference>
<keyword evidence="3 13" id="KW-0597">Phosphoprotein</keyword>
<keyword evidence="17" id="KW-0418">Kinase</keyword>
<evidence type="ECO:0000256" key="4">
    <source>
        <dbReference type="ARBA" id="ARBA00023012"/>
    </source>
</evidence>
<evidence type="ECO:0000256" key="2">
    <source>
        <dbReference type="ARBA" id="ARBA00011233"/>
    </source>
</evidence>
<dbReference type="SMART" id="SM00448">
    <property type="entry name" value="REC"/>
    <property type="match status" value="1"/>
</dbReference>
<dbReference type="EMBL" id="CAJPDS010000020">
    <property type="protein sequence ID" value="CAF9917659.1"/>
    <property type="molecule type" value="Genomic_DNA"/>
</dbReference>
<evidence type="ECO:0000256" key="12">
    <source>
        <dbReference type="PIRNR" id="PIRNR002595"/>
    </source>
</evidence>
<feature type="region of interest" description="Disordered" evidence="15">
    <location>
        <begin position="272"/>
        <end position="308"/>
    </location>
</feature>
<dbReference type="GO" id="GO:0006357">
    <property type="term" value="P:regulation of transcription by RNA polymerase II"/>
    <property type="evidence" value="ECO:0007669"/>
    <property type="project" value="UniProtKB-UniRule"/>
</dbReference>
<dbReference type="InterPro" id="IPR036390">
    <property type="entry name" value="WH_DNA-bd_sf"/>
</dbReference>
<dbReference type="AlphaFoldDB" id="A0A8H3F439"/>
<dbReference type="InterPro" id="IPR014402">
    <property type="entry name" value="Sig_transdc_resp-reg_Skn7"/>
</dbReference>
<dbReference type="FunFam" id="3.40.50.2300:FF:000212">
    <property type="entry name" value="Stress response regulator/HFS transcription factor"/>
    <property type="match status" value="1"/>
</dbReference>
<feature type="coiled-coil region" evidence="14">
    <location>
        <begin position="139"/>
        <end position="166"/>
    </location>
</feature>
<evidence type="ECO:0000256" key="3">
    <source>
        <dbReference type="ARBA" id="ARBA00022553"/>
    </source>
</evidence>
<keyword evidence="18" id="KW-1185">Reference proteome</keyword>
<dbReference type="GO" id="GO:0005634">
    <property type="term" value="C:nucleus"/>
    <property type="evidence" value="ECO:0007669"/>
    <property type="project" value="UniProtKB-SubCell"/>
</dbReference>
<keyword evidence="4" id="KW-0902">Two-component regulatory system</keyword>
<dbReference type="InterPro" id="IPR001789">
    <property type="entry name" value="Sig_transdc_resp-reg_receiver"/>
</dbReference>
<keyword evidence="9 12" id="KW-0539">Nucleus</keyword>
<dbReference type="InterPro" id="IPR011006">
    <property type="entry name" value="CheY-like_superfamily"/>
</dbReference>
<sequence>MDGGIGVGVASATSSSDFVRKLYKMLEDPTYSQVVRWGDEGDSFVVLENERFTKSILPKHFKHSNFASFVRQLNKYDFHKVRHNNEESGQSPYGSGAWEFKHPEFKANNKDSLDNIRRKAPAPRKPTQVIDEAVPTQQMDLVNSQLVATQQQLQQLQERYNELSVHHGMLLQEIIGVQKTVVNHEHVIQNVMSFLHSVDARHRRDSRMGGPFGTAVDGNAPTANVDPGQQQISPLGDEPASPLQNASKLLNDLNADVQLNFKNLEQMSDLQRVNSSISTPPPDSASRNGHVRAPTSAGSSSSIPYAKLHHPDPDAVVYPVGQSNGIDPMYSEHINNIPYPMPPKDQDVPEQRRPAIDGRKKSTQVDPGWIRPPQILLVEDDPTCRRIGGKFLYSFHCAIDSALDGLEAVNKMNAGSKYDLVLMDIIMPNLDGVSACHLIRQFDQTPIIAMTSNIRSDDISMYFHHGKNIFFRAVLLSRLTIKGMNDVLPKPFTKEGLLQMLEKHLGHLKKLPDGMEAMMHHPTPSMAQGSAAQSLKDESSPNQSPTTISNWQSPGQYPGISPTNPTAPHHFMQPMHPQAAYGMDQSPVQFQSPSTPLGAPRPNQHRRQISELANPEEFANDPKRQRVYTQPNAIAMNQMQRGRPG</sequence>
<protein>
    <recommendedName>
        <fullName evidence="12">Transcription factor</fullName>
    </recommendedName>
</protein>
<feature type="region of interest" description="Disordered" evidence="15">
    <location>
        <begin position="205"/>
        <end position="244"/>
    </location>
</feature>
<feature type="compositionally biased region" description="Polar residues" evidence="15">
    <location>
        <begin position="586"/>
        <end position="595"/>
    </location>
</feature>
<evidence type="ECO:0000259" key="16">
    <source>
        <dbReference type="PROSITE" id="PS50110"/>
    </source>
</evidence>
<evidence type="ECO:0000256" key="6">
    <source>
        <dbReference type="ARBA" id="ARBA00023054"/>
    </source>
</evidence>
<name>A0A8H3F439_9LECA</name>
<dbReference type="GO" id="GO:0043565">
    <property type="term" value="F:sequence-specific DNA binding"/>
    <property type="evidence" value="ECO:0007669"/>
    <property type="project" value="InterPro"/>
</dbReference>
<evidence type="ECO:0000256" key="14">
    <source>
        <dbReference type="SAM" id="Coils"/>
    </source>
</evidence>
<dbReference type="Pfam" id="PF00072">
    <property type="entry name" value="Response_reg"/>
    <property type="match status" value="1"/>
</dbReference>
<feature type="modified residue" description="4-aspartylphosphate" evidence="13">
    <location>
        <position position="424"/>
    </location>
</feature>
<dbReference type="OrthoDB" id="424572at2759"/>
<dbReference type="CDD" id="cd17546">
    <property type="entry name" value="REC_hyHK_CKI1_RcsC-like"/>
    <property type="match status" value="1"/>
</dbReference>
<evidence type="ECO:0000313" key="17">
    <source>
        <dbReference type="EMBL" id="CAF9917659.1"/>
    </source>
</evidence>
<evidence type="ECO:0000256" key="13">
    <source>
        <dbReference type="PROSITE-ProRule" id="PRU00169"/>
    </source>
</evidence>
<dbReference type="Pfam" id="PF00447">
    <property type="entry name" value="HSF_DNA-bind"/>
    <property type="match status" value="1"/>
</dbReference>
<dbReference type="GO" id="GO:0003700">
    <property type="term" value="F:DNA-binding transcription factor activity"/>
    <property type="evidence" value="ECO:0007669"/>
    <property type="project" value="UniProtKB-UniRule"/>
</dbReference>
<dbReference type="GO" id="GO:0016301">
    <property type="term" value="F:kinase activity"/>
    <property type="evidence" value="ECO:0007669"/>
    <property type="project" value="UniProtKB-KW"/>
</dbReference>
<keyword evidence="5 12" id="KW-0805">Transcription regulation</keyword>
<evidence type="ECO:0000256" key="9">
    <source>
        <dbReference type="ARBA" id="ARBA00023242"/>
    </source>
</evidence>
<keyword evidence="17" id="KW-0808">Transferase</keyword>
<evidence type="ECO:0000313" key="18">
    <source>
        <dbReference type="Proteomes" id="UP000664521"/>
    </source>
</evidence>
<feature type="domain" description="Response regulatory" evidence="16">
    <location>
        <begin position="374"/>
        <end position="505"/>
    </location>
</feature>
<evidence type="ECO:0000256" key="15">
    <source>
        <dbReference type="SAM" id="MobiDB-lite"/>
    </source>
</evidence>
<dbReference type="Proteomes" id="UP000664521">
    <property type="component" value="Unassembled WGS sequence"/>
</dbReference>